<feature type="chain" id="PRO_5038915071" evidence="2">
    <location>
        <begin position="23"/>
        <end position="297"/>
    </location>
</feature>
<reference evidence="3" key="2">
    <citation type="submission" date="2014-03" db="EMBL/GenBank/DDBJ databases">
        <authorList>
            <person name="Urmite Genomes"/>
        </authorList>
    </citation>
    <scope>NUCLEOTIDE SEQUENCE</scope>
    <source>
        <strain evidence="3">DSM 44829</strain>
    </source>
</reference>
<comment type="caution">
    <text evidence="3">The sequence shown here is derived from an EMBL/GenBank/DDBJ whole genome shotgun (WGS) entry which is preliminary data.</text>
</comment>
<sequence>MRRKQASAMRLLATLMVVIVLAGCGSPSQTSLSPVPSAEPGRQFPYWPPLLNDFRFHWSAEPGIDISTGPAVIIRAYLESYDIATFTADINNVYPGFMRATPENQTYREAPELQVTGIRPLGEGYNITSKDARPHYGAVQYHLLEMNSTPDGWDVIGCTGDYANFMESEVHPGKFVSVAAFQPDAQPRPGSGVRPFRITLTQLESGGPAPVSVPQRGPAPAPNQDLFANWFITGASFGGWGPKNAPEPLRWPPTSLQQRCSQVMPQNESERLAIITGFKDNPPPHNDAVPGWPLDAS</sequence>
<evidence type="ECO:0000313" key="4">
    <source>
        <dbReference type="Proteomes" id="UP000028870"/>
    </source>
</evidence>
<feature type="signal peptide" evidence="2">
    <location>
        <begin position="1"/>
        <end position="22"/>
    </location>
</feature>
<dbReference type="EMBL" id="CCBB010000001">
    <property type="protein sequence ID" value="CDO06636.1"/>
    <property type="molecule type" value="Genomic_DNA"/>
</dbReference>
<dbReference type="STRING" id="258533.BN977_01429"/>
<dbReference type="Proteomes" id="UP000028870">
    <property type="component" value="Unassembled WGS sequence"/>
</dbReference>
<keyword evidence="2" id="KW-0732">Signal</keyword>
<keyword evidence="4" id="KW-1185">Reference proteome</keyword>
<accession>W9AVN0</accession>
<name>W9AVN0_MYCCO</name>
<protein>
    <submittedName>
        <fullName evidence="3">Uncharacterized protein</fullName>
    </submittedName>
</protein>
<proteinExistence type="predicted"/>
<evidence type="ECO:0000313" key="3">
    <source>
        <dbReference type="EMBL" id="CDO06636.1"/>
    </source>
</evidence>
<gene>
    <name evidence="3" type="ORF">BN977_01429</name>
</gene>
<reference evidence="3" key="1">
    <citation type="submission" date="2014-03" db="EMBL/GenBank/DDBJ databases">
        <title>Draft Genome Sequence of Mycobacterium cosmeticum DSM 44829.</title>
        <authorList>
            <person name="Croce O."/>
            <person name="Robert C."/>
            <person name="Raoult D."/>
            <person name="Drancourt M."/>
        </authorList>
    </citation>
    <scope>NUCLEOTIDE SEQUENCE [LARGE SCALE GENOMIC DNA]</scope>
    <source>
        <strain evidence="3">DSM 44829</strain>
    </source>
</reference>
<evidence type="ECO:0000256" key="1">
    <source>
        <dbReference type="SAM" id="MobiDB-lite"/>
    </source>
</evidence>
<dbReference type="PROSITE" id="PS51257">
    <property type="entry name" value="PROKAR_LIPOPROTEIN"/>
    <property type="match status" value="1"/>
</dbReference>
<dbReference type="AlphaFoldDB" id="W9AVN0"/>
<organism evidence="3 4">
    <name type="scientific">Mycolicibacterium cosmeticum</name>
    <dbReference type="NCBI Taxonomy" id="258533"/>
    <lineage>
        <taxon>Bacteria</taxon>
        <taxon>Bacillati</taxon>
        <taxon>Actinomycetota</taxon>
        <taxon>Actinomycetes</taxon>
        <taxon>Mycobacteriales</taxon>
        <taxon>Mycobacteriaceae</taxon>
        <taxon>Mycolicibacterium</taxon>
    </lineage>
</organism>
<dbReference type="eggNOG" id="ENOG5031MWB">
    <property type="taxonomic scope" value="Bacteria"/>
</dbReference>
<feature type="region of interest" description="Disordered" evidence="1">
    <location>
        <begin position="278"/>
        <end position="297"/>
    </location>
</feature>
<evidence type="ECO:0000256" key="2">
    <source>
        <dbReference type="SAM" id="SignalP"/>
    </source>
</evidence>